<evidence type="ECO:0000313" key="5">
    <source>
        <dbReference type="EMBL" id="EAU66597.1"/>
    </source>
</evidence>
<feature type="compositionally biased region" description="Basic and acidic residues" evidence="2">
    <location>
        <begin position="132"/>
        <end position="165"/>
    </location>
</feature>
<keyword evidence="1" id="KW-0802">TPR repeat</keyword>
<evidence type="ECO:0000313" key="6">
    <source>
        <dbReference type="Proteomes" id="UP000032702"/>
    </source>
</evidence>
<evidence type="ECO:0000256" key="1">
    <source>
        <dbReference type="PROSITE-ProRule" id="PRU00339"/>
    </source>
</evidence>
<feature type="signal peptide" evidence="4">
    <location>
        <begin position="1"/>
        <end position="30"/>
    </location>
</feature>
<protein>
    <submittedName>
        <fullName evidence="5">Tetratricopeptide repeat domain protein</fullName>
    </submittedName>
</protein>
<feature type="compositionally biased region" description="Low complexity" evidence="2">
    <location>
        <begin position="166"/>
        <end position="177"/>
    </location>
</feature>
<keyword evidence="3" id="KW-0812">Transmembrane</keyword>
<dbReference type="PROSITE" id="PS50005">
    <property type="entry name" value="TPR"/>
    <property type="match status" value="1"/>
</dbReference>
<comment type="caution">
    <text evidence="5">The sequence shown here is derived from an EMBL/GenBank/DDBJ whole genome shotgun (WGS) entry which is preliminary data.</text>
</comment>
<dbReference type="EMBL" id="AAMD01000051">
    <property type="protein sequence ID" value="EAU66597.1"/>
    <property type="molecule type" value="Genomic_DNA"/>
</dbReference>
<dbReference type="Gene3D" id="1.25.40.10">
    <property type="entry name" value="Tetratricopeptide repeat domain"/>
    <property type="match status" value="1"/>
</dbReference>
<dbReference type="AlphaFoldDB" id="Q092F9"/>
<gene>
    <name evidence="5" type="ORF">STIAU_3587</name>
</gene>
<reference evidence="5 6" key="1">
    <citation type="submission" date="2006-04" db="EMBL/GenBank/DDBJ databases">
        <authorList>
            <person name="Nierman W.C."/>
        </authorList>
    </citation>
    <scope>NUCLEOTIDE SEQUENCE [LARGE SCALE GENOMIC DNA]</scope>
    <source>
        <strain evidence="5 6">DW4/3-1</strain>
    </source>
</reference>
<dbReference type="Proteomes" id="UP000032702">
    <property type="component" value="Unassembled WGS sequence"/>
</dbReference>
<feature type="transmembrane region" description="Helical" evidence="3">
    <location>
        <begin position="236"/>
        <end position="256"/>
    </location>
</feature>
<dbReference type="InterPro" id="IPR019734">
    <property type="entry name" value="TPR_rpt"/>
</dbReference>
<keyword evidence="3" id="KW-1133">Transmembrane helix</keyword>
<accession>Q092F9</accession>
<feature type="transmembrane region" description="Helical" evidence="3">
    <location>
        <begin position="185"/>
        <end position="206"/>
    </location>
</feature>
<keyword evidence="3" id="KW-0472">Membrane</keyword>
<proteinExistence type="predicted"/>
<dbReference type="SUPFAM" id="SSF48452">
    <property type="entry name" value="TPR-like"/>
    <property type="match status" value="1"/>
</dbReference>
<evidence type="ECO:0000256" key="3">
    <source>
        <dbReference type="SAM" id="Phobius"/>
    </source>
</evidence>
<evidence type="ECO:0000256" key="4">
    <source>
        <dbReference type="SAM" id="SignalP"/>
    </source>
</evidence>
<keyword evidence="4" id="KW-0732">Signal</keyword>
<organism evidence="5 6">
    <name type="scientific">Stigmatella aurantiaca (strain DW4/3-1)</name>
    <dbReference type="NCBI Taxonomy" id="378806"/>
    <lineage>
        <taxon>Bacteria</taxon>
        <taxon>Pseudomonadati</taxon>
        <taxon>Myxococcota</taxon>
        <taxon>Myxococcia</taxon>
        <taxon>Myxococcales</taxon>
        <taxon>Cystobacterineae</taxon>
        <taxon>Archangiaceae</taxon>
        <taxon>Stigmatella</taxon>
    </lineage>
</organism>
<name>Q092F9_STIAD</name>
<feature type="repeat" description="TPR" evidence="1">
    <location>
        <begin position="37"/>
        <end position="70"/>
    </location>
</feature>
<sequence>MADSAVGSGSMKWACLFLMTLLLTPPLAHAQRGAKSQAALVKEGERLYSARRYREAADTLKKAYEASPDPRILYNIARAYEQVGDLRESMNYYNQFISTSSGETDPLLVKRAHSAVERLRLLIDKEEQQQVAVDAERKRLQDEADAARKQAEAEQEAARRAEETSQRQQQAEQQRAQNAYRRTRLAAFALGGVSLASVGTGILFGIQARDARKKFDAATQLEDKESAADSTRGKALVADIGFGVGLAAAIGAIILYPKESPPAQGEVRMTVAPQGLGAGMEVSF</sequence>
<evidence type="ECO:0000256" key="2">
    <source>
        <dbReference type="SAM" id="MobiDB-lite"/>
    </source>
</evidence>
<feature type="region of interest" description="Disordered" evidence="2">
    <location>
        <begin position="132"/>
        <end position="177"/>
    </location>
</feature>
<dbReference type="InterPro" id="IPR011990">
    <property type="entry name" value="TPR-like_helical_dom_sf"/>
</dbReference>
<feature type="chain" id="PRO_5004167246" evidence="4">
    <location>
        <begin position="31"/>
        <end position="284"/>
    </location>
</feature>